<keyword evidence="4" id="KW-1185">Reference proteome</keyword>
<dbReference type="KEGG" id="samy:DB32_008271"/>
<feature type="transmembrane region" description="Helical" evidence="1">
    <location>
        <begin position="10"/>
        <end position="27"/>
    </location>
</feature>
<feature type="transmembrane region" description="Helical" evidence="1">
    <location>
        <begin position="33"/>
        <end position="51"/>
    </location>
</feature>
<evidence type="ECO:0000313" key="4">
    <source>
        <dbReference type="Proteomes" id="UP000034883"/>
    </source>
</evidence>
<gene>
    <name evidence="3" type="ORF">DB32_008271</name>
</gene>
<dbReference type="Pfam" id="PF00487">
    <property type="entry name" value="FA_desaturase"/>
    <property type="match status" value="1"/>
</dbReference>
<dbReference type="OrthoDB" id="8938484at2"/>
<keyword evidence="1" id="KW-1133">Transmembrane helix</keyword>
<evidence type="ECO:0000259" key="2">
    <source>
        <dbReference type="Pfam" id="PF00487"/>
    </source>
</evidence>
<proteinExistence type="predicted"/>
<dbReference type="AlphaFoldDB" id="A0A0F6YMU9"/>
<keyword evidence="1" id="KW-0472">Membrane</keyword>
<keyword evidence="1" id="KW-0812">Transmembrane</keyword>
<dbReference type="EMBL" id="CP011125">
    <property type="protein sequence ID" value="AKF11122.1"/>
    <property type="molecule type" value="Genomic_DNA"/>
</dbReference>
<sequence length="324" mass="37007">MLRYKADRRTIGFVATYFALVALPFAVDLPWWAAVPLVVALCLLSFFCAVATHNTVHTPVFKKRSLNRLFQVALSLTYGHPVSMFVPGHNLSHHKYLQTPKDRMRTDKLRFRWNLLNQLFFMFVIGGAIFKDNAEYVAVMKAKRSPWYRQFLLEMTVYVAFLVGTLALSIWMDGFPWRFLVFVVLPHQYAAWGIMGVNFVQHDGCDVGHPYNHSRNFTSKVENWFTFNNGYHGIHHEHPALHWSLAPEAHAKEYAPHIDPRLDQPSILLYAFRMYVWPGKRVRYDGTPVVLGPVVPDEPWVQTAVKQGGGDAELAGDGEYGAAA</sequence>
<feature type="domain" description="Fatty acid desaturase" evidence="2">
    <location>
        <begin position="30"/>
        <end position="256"/>
    </location>
</feature>
<feature type="transmembrane region" description="Helical" evidence="1">
    <location>
        <begin position="151"/>
        <end position="171"/>
    </location>
</feature>
<dbReference type="InterPro" id="IPR005804">
    <property type="entry name" value="FA_desaturase_dom"/>
</dbReference>
<feature type="transmembrane region" description="Helical" evidence="1">
    <location>
        <begin position="111"/>
        <end position="130"/>
    </location>
</feature>
<dbReference type="Proteomes" id="UP000034883">
    <property type="component" value="Chromosome"/>
</dbReference>
<accession>A0A0F6YMU9</accession>
<organism evidence="3 4">
    <name type="scientific">Sandaracinus amylolyticus</name>
    <dbReference type="NCBI Taxonomy" id="927083"/>
    <lineage>
        <taxon>Bacteria</taxon>
        <taxon>Pseudomonadati</taxon>
        <taxon>Myxococcota</taxon>
        <taxon>Polyangia</taxon>
        <taxon>Polyangiales</taxon>
        <taxon>Sandaracinaceae</taxon>
        <taxon>Sandaracinus</taxon>
    </lineage>
</organism>
<dbReference type="RefSeq" id="WP_053238021.1">
    <property type="nucleotide sequence ID" value="NZ_CP011125.1"/>
</dbReference>
<reference evidence="3 4" key="1">
    <citation type="submission" date="2015-03" db="EMBL/GenBank/DDBJ databases">
        <title>Genome assembly of Sandaracinus amylolyticus DSM 53668.</title>
        <authorList>
            <person name="Sharma G."/>
            <person name="Subramanian S."/>
        </authorList>
    </citation>
    <scope>NUCLEOTIDE SEQUENCE [LARGE SCALE GENOMIC DNA]</scope>
    <source>
        <strain evidence="3 4">DSM 53668</strain>
    </source>
</reference>
<dbReference type="STRING" id="927083.DB32_008271"/>
<name>A0A0F6YMU9_9BACT</name>
<evidence type="ECO:0000313" key="3">
    <source>
        <dbReference type="EMBL" id="AKF11122.1"/>
    </source>
</evidence>
<evidence type="ECO:0000256" key="1">
    <source>
        <dbReference type="SAM" id="Phobius"/>
    </source>
</evidence>
<dbReference type="GO" id="GO:0006629">
    <property type="term" value="P:lipid metabolic process"/>
    <property type="evidence" value="ECO:0007669"/>
    <property type="project" value="InterPro"/>
</dbReference>
<protein>
    <submittedName>
        <fullName evidence="3">Beta-carotene hydroxylase</fullName>
    </submittedName>
</protein>
<feature type="transmembrane region" description="Helical" evidence="1">
    <location>
        <begin position="177"/>
        <end position="200"/>
    </location>
</feature>